<organism evidence="2 3">
    <name type="scientific">Selenomonas ruminantium</name>
    <dbReference type="NCBI Taxonomy" id="971"/>
    <lineage>
        <taxon>Bacteria</taxon>
        <taxon>Bacillati</taxon>
        <taxon>Bacillota</taxon>
        <taxon>Negativicutes</taxon>
        <taxon>Selenomonadales</taxon>
        <taxon>Selenomonadaceae</taxon>
        <taxon>Selenomonas</taxon>
    </lineage>
</organism>
<dbReference type="OrthoDB" id="411368at2"/>
<proteinExistence type="predicted"/>
<evidence type="ECO:0000313" key="2">
    <source>
        <dbReference type="EMBL" id="SDP26982.1"/>
    </source>
</evidence>
<keyword evidence="1" id="KW-0812">Transmembrane</keyword>
<sequence>MHALHMEKSRWTARDLTLTAVMTAWVFLLTFVPKIPIPLGYAHLGDAGIFVLLCLGWRREALAAACLGSMLADLVGGFPLWIGPTLVIKWAMAETFLHAAKLSGKDFVTAPRTLLALILACLVMAAGYTAFGAVLYDSIEAGLASAPGLLAEGAVNILAFYAVIKPLEKLLQSRL</sequence>
<reference evidence="2 3" key="1">
    <citation type="submission" date="2016-10" db="EMBL/GenBank/DDBJ databases">
        <authorList>
            <person name="de Groot N.N."/>
        </authorList>
    </citation>
    <scope>NUCLEOTIDE SEQUENCE [LARGE SCALE GENOMIC DNA]</scope>
    <source>
        <strain evidence="2 3">S137</strain>
    </source>
</reference>
<dbReference type="RefSeq" id="WP_074572076.1">
    <property type="nucleotide sequence ID" value="NZ_FNJQ01000011.1"/>
</dbReference>
<evidence type="ECO:0000313" key="3">
    <source>
        <dbReference type="Proteomes" id="UP000182412"/>
    </source>
</evidence>
<gene>
    <name evidence="2" type="ORF">SAMN05216366_11164</name>
</gene>
<keyword evidence="1" id="KW-0472">Membrane</keyword>
<feature type="transmembrane region" description="Helical" evidence="1">
    <location>
        <begin position="114"/>
        <end position="136"/>
    </location>
</feature>
<feature type="transmembrane region" description="Helical" evidence="1">
    <location>
        <begin position="38"/>
        <end position="55"/>
    </location>
</feature>
<dbReference type="Proteomes" id="UP000182412">
    <property type="component" value="Unassembled WGS sequence"/>
</dbReference>
<dbReference type="GO" id="GO:0016020">
    <property type="term" value="C:membrane"/>
    <property type="evidence" value="ECO:0007669"/>
    <property type="project" value="InterPro"/>
</dbReference>
<feature type="transmembrane region" description="Helical" evidence="1">
    <location>
        <begin position="143"/>
        <end position="164"/>
    </location>
</feature>
<protein>
    <submittedName>
        <fullName evidence="2">Uncharacterized membrane protein</fullName>
    </submittedName>
</protein>
<evidence type="ECO:0000256" key="1">
    <source>
        <dbReference type="SAM" id="Phobius"/>
    </source>
</evidence>
<dbReference type="EMBL" id="FNJQ01000011">
    <property type="protein sequence ID" value="SDP26982.1"/>
    <property type="molecule type" value="Genomic_DNA"/>
</dbReference>
<feature type="transmembrane region" description="Helical" evidence="1">
    <location>
        <begin position="62"/>
        <end position="82"/>
    </location>
</feature>
<dbReference type="InterPro" id="IPR009825">
    <property type="entry name" value="ECF_substrate-spec-like"/>
</dbReference>
<dbReference type="Pfam" id="PF07155">
    <property type="entry name" value="ECF-ribofla_trS"/>
    <property type="match status" value="1"/>
</dbReference>
<keyword evidence="1" id="KW-1133">Transmembrane helix</keyword>
<dbReference type="Gene3D" id="1.10.1760.20">
    <property type="match status" value="1"/>
</dbReference>
<name>A0A1H0RBJ3_SELRU</name>
<accession>A0A1H0RBJ3</accession>
<feature type="transmembrane region" description="Helical" evidence="1">
    <location>
        <begin position="12"/>
        <end position="32"/>
    </location>
</feature>
<dbReference type="AlphaFoldDB" id="A0A1H0RBJ3"/>